<comment type="caution">
    <text evidence="2">The sequence shown here is derived from an EMBL/GenBank/DDBJ whole genome shotgun (WGS) entry which is preliminary data.</text>
</comment>
<feature type="region of interest" description="Disordered" evidence="1">
    <location>
        <begin position="29"/>
        <end position="70"/>
    </location>
</feature>
<evidence type="ECO:0000313" key="2">
    <source>
        <dbReference type="EMBL" id="CAK8682192.1"/>
    </source>
</evidence>
<accession>A0ABP0FRD0</accession>
<sequence length="70" mass="8048">MNTSKTHISSQCDHKCKCKVKSQLLCSRNQKDNQDGTKLPEQRFLPETSPALNVEEENHAPKLNQISRKR</sequence>
<dbReference type="EMBL" id="CAWYQH010000090">
    <property type="protein sequence ID" value="CAK8682192.1"/>
    <property type="molecule type" value="Genomic_DNA"/>
</dbReference>
<feature type="compositionally biased region" description="Basic and acidic residues" evidence="1">
    <location>
        <begin position="29"/>
        <end position="41"/>
    </location>
</feature>
<name>A0ABP0FRD0_CLALP</name>
<protein>
    <submittedName>
        <fullName evidence="2">Uncharacterized protein</fullName>
    </submittedName>
</protein>
<evidence type="ECO:0000313" key="3">
    <source>
        <dbReference type="Proteomes" id="UP001642483"/>
    </source>
</evidence>
<organism evidence="2 3">
    <name type="scientific">Clavelina lepadiformis</name>
    <name type="common">Light-bulb sea squirt</name>
    <name type="synonym">Ascidia lepadiformis</name>
    <dbReference type="NCBI Taxonomy" id="159417"/>
    <lineage>
        <taxon>Eukaryota</taxon>
        <taxon>Metazoa</taxon>
        <taxon>Chordata</taxon>
        <taxon>Tunicata</taxon>
        <taxon>Ascidiacea</taxon>
        <taxon>Aplousobranchia</taxon>
        <taxon>Clavelinidae</taxon>
        <taxon>Clavelina</taxon>
    </lineage>
</organism>
<reference evidence="2 3" key="1">
    <citation type="submission" date="2024-02" db="EMBL/GenBank/DDBJ databases">
        <authorList>
            <person name="Daric V."/>
            <person name="Darras S."/>
        </authorList>
    </citation>
    <scope>NUCLEOTIDE SEQUENCE [LARGE SCALE GENOMIC DNA]</scope>
</reference>
<evidence type="ECO:0000256" key="1">
    <source>
        <dbReference type="SAM" id="MobiDB-lite"/>
    </source>
</evidence>
<proteinExistence type="predicted"/>
<gene>
    <name evidence="2" type="ORF">CVLEPA_LOCUS12876</name>
</gene>
<keyword evidence="3" id="KW-1185">Reference proteome</keyword>
<dbReference type="Proteomes" id="UP001642483">
    <property type="component" value="Unassembled WGS sequence"/>
</dbReference>